<dbReference type="GO" id="GO:0008081">
    <property type="term" value="F:phosphoric diester hydrolase activity"/>
    <property type="evidence" value="ECO:0007669"/>
    <property type="project" value="UniProtKB-ARBA"/>
</dbReference>
<gene>
    <name evidence="2" type="ORF">IEI95_007950</name>
</gene>
<reference evidence="2" key="1">
    <citation type="submission" date="2020-11" db="EMBL/GenBank/DDBJ databases">
        <title>Agrobacterium vitis strain K377 genome.</title>
        <authorList>
            <person name="Xi H."/>
        </authorList>
    </citation>
    <scope>NUCLEOTIDE SEQUENCE</scope>
    <source>
        <strain evidence="2">K377</strain>
    </source>
</reference>
<feature type="domain" description="HD-GYP" evidence="1">
    <location>
        <begin position="128"/>
        <end position="320"/>
    </location>
</feature>
<dbReference type="InterPro" id="IPR037522">
    <property type="entry name" value="HD_GYP_dom"/>
</dbReference>
<dbReference type="PANTHER" id="PTHR43155">
    <property type="entry name" value="CYCLIC DI-GMP PHOSPHODIESTERASE PA4108-RELATED"/>
    <property type="match status" value="1"/>
</dbReference>
<dbReference type="Pfam" id="PF11871">
    <property type="entry name" value="DUF3391"/>
    <property type="match status" value="1"/>
</dbReference>
<evidence type="ECO:0000313" key="3">
    <source>
        <dbReference type="Proteomes" id="UP000655037"/>
    </source>
</evidence>
<name>A0AAE2RAN7_AGRVI</name>
<proteinExistence type="predicted"/>
<dbReference type="Pfam" id="PF13487">
    <property type="entry name" value="HD_5"/>
    <property type="match status" value="1"/>
</dbReference>
<dbReference type="SMART" id="SM00471">
    <property type="entry name" value="HDc"/>
    <property type="match status" value="1"/>
</dbReference>
<sequence>MRKRIRLHQVRVGMFVEELEGTALDPAKPHGRFLIKSSLDLDRMMASHAISVVIDTQKGIDTDTAFPPEGLNPAAFQAHLHSFFSGEQIALAQRAIEETRPYVRNVLVQAQLHHAFQFDSACLAVEKVMSDAMSTTSALIGVAKLKDKDEGTFLHSLAVSALMITFGRNLGLNEEKIRLLGLGGLVHDLGKMVLPVELLRKPGKLTADELALVRTHPQRGYEMLKKEPYVSNAVLEICLSHHEKFDGSGYPHGLAGNDIPLVARIAAICDVYEALTTVRPYKRAWTQAEAIDTMIHSTGHFDPDLLKAFVSRMVISGTIH</sequence>
<comment type="caution">
    <text evidence="2">The sequence shown here is derived from an EMBL/GenBank/DDBJ whole genome shotgun (WGS) entry which is preliminary data.</text>
</comment>
<dbReference type="InterPro" id="IPR003607">
    <property type="entry name" value="HD/PDEase_dom"/>
</dbReference>
<dbReference type="CDD" id="cd00077">
    <property type="entry name" value="HDc"/>
    <property type="match status" value="1"/>
</dbReference>
<dbReference type="EMBL" id="JACXXJ020000003">
    <property type="protein sequence ID" value="MBF2714179.1"/>
    <property type="molecule type" value="Genomic_DNA"/>
</dbReference>
<organism evidence="2 3">
    <name type="scientific">Agrobacterium vitis</name>
    <name type="common">Rhizobium vitis</name>
    <dbReference type="NCBI Taxonomy" id="373"/>
    <lineage>
        <taxon>Bacteria</taxon>
        <taxon>Pseudomonadati</taxon>
        <taxon>Pseudomonadota</taxon>
        <taxon>Alphaproteobacteria</taxon>
        <taxon>Hyphomicrobiales</taxon>
        <taxon>Rhizobiaceae</taxon>
        <taxon>Rhizobium/Agrobacterium group</taxon>
        <taxon>Agrobacterium</taxon>
    </lineage>
</organism>
<dbReference type="SUPFAM" id="SSF109604">
    <property type="entry name" value="HD-domain/PDEase-like"/>
    <property type="match status" value="1"/>
</dbReference>
<evidence type="ECO:0000259" key="1">
    <source>
        <dbReference type="PROSITE" id="PS51832"/>
    </source>
</evidence>
<dbReference type="Gene3D" id="1.10.3210.10">
    <property type="entry name" value="Hypothetical protein af1432"/>
    <property type="match status" value="1"/>
</dbReference>
<dbReference type="InterPro" id="IPR021812">
    <property type="entry name" value="DUF3391"/>
</dbReference>
<dbReference type="RefSeq" id="WP_060716672.1">
    <property type="nucleotide sequence ID" value="NZ_CP055265.1"/>
</dbReference>
<dbReference type="PROSITE" id="PS51832">
    <property type="entry name" value="HD_GYP"/>
    <property type="match status" value="1"/>
</dbReference>
<evidence type="ECO:0000313" key="2">
    <source>
        <dbReference type="EMBL" id="MBF2714179.1"/>
    </source>
</evidence>
<dbReference type="PANTHER" id="PTHR43155:SF2">
    <property type="entry name" value="CYCLIC DI-GMP PHOSPHODIESTERASE PA4108"/>
    <property type="match status" value="1"/>
</dbReference>
<dbReference type="AlphaFoldDB" id="A0AAE2RAN7"/>
<dbReference type="Proteomes" id="UP000655037">
    <property type="component" value="Unassembled WGS sequence"/>
</dbReference>
<protein>
    <submittedName>
        <fullName evidence="2">HD-GYP domain-containing protein</fullName>
    </submittedName>
</protein>
<accession>A0AAE2RAN7</accession>
<dbReference type="GeneID" id="60684198"/>